<evidence type="ECO:0000313" key="2">
    <source>
        <dbReference type="EMBL" id="GFZ09753.1"/>
    </source>
</evidence>
<proteinExistence type="predicted"/>
<protein>
    <submittedName>
        <fullName evidence="2">Uncharacterized protein</fullName>
    </submittedName>
</protein>
<accession>A0A7J0GG05</accession>
<feature type="compositionally biased region" description="Low complexity" evidence="1">
    <location>
        <begin position="315"/>
        <end position="337"/>
    </location>
</feature>
<evidence type="ECO:0000313" key="3">
    <source>
        <dbReference type="Proteomes" id="UP000585474"/>
    </source>
</evidence>
<sequence>MSSYIKGQTLWRVITGDITTPTKEDKESQSKYEDRVDEWVGKNHKIITWMRDNTVVSIHLQEDFEPVRASLLHRSPLPMLEDAIFELLFEETRLGSLKNHQLHNVLATPQGRHSTPNSCSYCHSIDHVLLGCPVQTCKWCHKTGPGHFQHECFKYPNRQPHDTRPKRGQHKCNNRYWSSTYSTYFSSTIAVTAESPSTAEPFISFSLQDLVNKSYLLLVPPLLLSQSPQDTVSNIRVSGVGILFPNVFVSLAMLSFGNIKMFSSLSKFQLSTIPTTPFFTDPIIALFSDELTADFVPEIISTAPFEELASPGDPAPVSSDTPVSSTTTSPTEPTSAPLEHSITSLPNTFPLLPLRQFTWAEGSEVSAALEFLDQQNLILGMENRALRQRLDSLSQEHLIKHLEQDMLEREIVRLQTLYQLQLQQKNRRNKSRDLDAQFANLSLKK</sequence>
<dbReference type="InterPro" id="IPR044797">
    <property type="entry name" value="At4g06598-like"/>
</dbReference>
<dbReference type="AlphaFoldDB" id="A0A7J0GG05"/>
<reference evidence="2 3" key="1">
    <citation type="submission" date="2019-07" db="EMBL/GenBank/DDBJ databases">
        <title>De Novo Assembly of kiwifruit Actinidia rufa.</title>
        <authorList>
            <person name="Sugita-Konishi S."/>
            <person name="Sato K."/>
            <person name="Mori E."/>
            <person name="Abe Y."/>
            <person name="Kisaki G."/>
            <person name="Hamano K."/>
            <person name="Suezawa K."/>
            <person name="Otani M."/>
            <person name="Fukuda T."/>
            <person name="Manabe T."/>
            <person name="Gomi K."/>
            <person name="Tabuchi M."/>
            <person name="Akimitsu K."/>
            <person name="Kataoka I."/>
        </authorList>
    </citation>
    <scope>NUCLEOTIDE SEQUENCE [LARGE SCALE GENOMIC DNA]</scope>
    <source>
        <strain evidence="3">cv. Fuchu</strain>
    </source>
</reference>
<dbReference type="PANTHER" id="PTHR46835:SF2">
    <property type="entry name" value="BZIP TRANSCRIPTION FACTOR"/>
    <property type="match status" value="1"/>
</dbReference>
<evidence type="ECO:0000256" key="1">
    <source>
        <dbReference type="SAM" id="MobiDB-lite"/>
    </source>
</evidence>
<feature type="region of interest" description="Disordered" evidence="1">
    <location>
        <begin position="306"/>
        <end position="340"/>
    </location>
</feature>
<organism evidence="2 3">
    <name type="scientific">Actinidia rufa</name>
    <dbReference type="NCBI Taxonomy" id="165716"/>
    <lineage>
        <taxon>Eukaryota</taxon>
        <taxon>Viridiplantae</taxon>
        <taxon>Streptophyta</taxon>
        <taxon>Embryophyta</taxon>
        <taxon>Tracheophyta</taxon>
        <taxon>Spermatophyta</taxon>
        <taxon>Magnoliopsida</taxon>
        <taxon>eudicotyledons</taxon>
        <taxon>Gunneridae</taxon>
        <taxon>Pentapetalae</taxon>
        <taxon>asterids</taxon>
        <taxon>Ericales</taxon>
        <taxon>Actinidiaceae</taxon>
        <taxon>Actinidia</taxon>
    </lineage>
</organism>
<dbReference type="EMBL" id="BJWL01000021">
    <property type="protein sequence ID" value="GFZ09753.1"/>
    <property type="molecule type" value="Genomic_DNA"/>
</dbReference>
<dbReference type="OrthoDB" id="1743711at2759"/>
<keyword evidence="3" id="KW-1185">Reference proteome</keyword>
<name>A0A7J0GG05_9ERIC</name>
<dbReference type="Proteomes" id="UP000585474">
    <property type="component" value="Unassembled WGS sequence"/>
</dbReference>
<gene>
    <name evidence="2" type="ORF">Acr_21g0003520</name>
</gene>
<comment type="caution">
    <text evidence="2">The sequence shown here is derived from an EMBL/GenBank/DDBJ whole genome shotgun (WGS) entry which is preliminary data.</text>
</comment>
<dbReference type="PANTHER" id="PTHR46835">
    <property type="entry name" value="BASIC-LEUCINE ZIPPER (BZIP) TRANSCRIPTION FACTOR FAMILY PROTEIN-RELATED"/>
    <property type="match status" value="1"/>
</dbReference>